<feature type="non-terminal residue" evidence="3">
    <location>
        <position position="218"/>
    </location>
</feature>
<reference evidence="3" key="1">
    <citation type="submission" date="2021-02" db="EMBL/GenBank/DDBJ databases">
        <authorList>
            <person name="Dougan E. K."/>
            <person name="Rhodes N."/>
            <person name="Thang M."/>
            <person name="Chan C."/>
        </authorList>
    </citation>
    <scope>NUCLEOTIDE SEQUENCE</scope>
</reference>
<evidence type="ECO:0000313" key="3">
    <source>
        <dbReference type="EMBL" id="CAE7563862.1"/>
    </source>
</evidence>
<gene>
    <name evidence="3" type="ORF">SNAT2548_LOCUS31891</name>
</gene>
<organism evidence="3 4">
    <name type="scientific">Symbiodinium natans</name>
    <dbReference type="NCBI Taxonomy" id="878477"/>
    <lineage>
        <taxon>Eukaryota</taxon>
        <taxon>Sar</taxon>
        <taxon>Alveolata</taxon>
        <taxon>Dinophyceae</taxon>
        <taxon>Suessiales</taxon>
        <taxon>Symbiodiniaceae</taxon>
        <taxon>Symbiodinium</taxon>
    </lineage>
</organism>
<dbReference type="Proteomes" id="UP000604046">
    <property type="component" value="Unassembled WGS sequence"/>
</dbReference>
<accession>A0A812UD48</accession>
<feature type="chain" id="PRO_5032643426" evidence="2">
    <location>
        <begin position="28"/>
        <end position="218"/>
    </location>
</feature>
<feature type="signal peptide" evidence="2">
    <location>
        <begin position="1"/>
        <end position="27"/>
    </location>
</feature>
<keyword evidence="1" id="KW-1133">Transmembrane helix</keyword>
<keyword evidence="1" id="KW-0472">Membrane</keyword>
<feature type="transmembrane region" description="Helical" evidence="1">
    <location>
        <begin position="60"/>
        <end position="80"/>
    </location>
</feature>
<keyword evidence="2" id="KW-0732">Signal</keyword>
<evidence type="ECO:0000256" key="2">
    <source>
        <dbReference type="SAM" id="SignalP"/>
    </source>
</evidence>
<dbReference type="EMBL" id="CAJNDS010002680">
    <property type="protein sequence ID" value="CAE7563862.1"/>
    <property type="molecule type" value="Genomic_DNA"/>
</dbReference>
<evidence type="ECO:0000256" key="1">
    <source>
        <dbReference type="SAM" id="Phobius"/>
    </source>
</evidence>
<proteinExistence type="predicted"/>
<keyword evidence="4" id="KW-1185">Reference proteome</keyword>
<comment type="caution">
    <text evidence="3">The sequence shown here is derived from an EMBL/GenBank/DDBJ whole genome shotgun (WGS) entry which is preliminary data.</text>
</comment>
<protein>
    <submittedName>
        <fullName evidence="3">Uncharacterized protein</fullName>
    </submittedName>
</protein>
<name>A0A812UD48_9DINO</name>
<evidence type="ECO:0000313" key="4">
    <source>
        <dbReference type="Proteomes" id="UP000604046"/>
    </source>
</evidence>
<dbReference type="OrthoDB" id="410817at2759"/>
<dbReference type="AlphaFoldDB" id="A0A812UD48"/>
<feature type="transmembrane region" description="Helical" evidence="1">
    <location>
        <begin position="127"/>
        <end position="147"/>
    </location>
</feature>
<keyword evidence="1" id="KW-0812">Transmembrane</keyword>
<sequence>MNLLMQLGLLYFINLFVVGPSVHKIQSQYLHFHARVFDSDGQFLADEWESYEGKEDLCQIGMSSPLFYFTVVFLWVLLIVRELRTTERLARDVWSMPSCRLSSQMTGEDTSHSVVQVVALTPCVRSLIYMLVILPKLVICCTLMYLGCQWLTATNSFADLVMNSIAMEFVTGVDEALYETLLPVAHRKQVADINFVTYRPRTAGRSKDFAAFKRSFTY</sequence>